<dbReference type="Pfam" id="PF03184">
    <property type="entry name" value="DDE_1"/>
    <property type="match status" value="1"/>
</dbReference>
<name>A0A177AV75_9BILA</name>
<evidence type="ECO:0000256" key="1">
    <source>
        <dbReference type="PROSITE-ProRule" id="PRU00221"/>
    </source>
</evidence>
<dbReference type="PANTHER" id="PTHR19858">
    <property type="entry name" value="WD40 REPEAT PROTEIN"/>
    <property type="match status" value="1"/>
</dbReference>
<evidence type="ECO:0000313" key="3">
    <source>
        <dbReference type="EMBL" id="OAF65114.1"/>
    </source>
</evidence>
<accession>A0A177AV75</accession>
<organism evidence="3 4">
    <name type="scientific">Intoshia linei</name>
    <dbReference type="NCBI Taxonomy" id="1819745"/>
    <lineage>
        <taxon>Eukaryota</taxon>
        <taxon>Metazoa</taxon>
        <taxon>Spiralia</taxon>
        <taxon>Lophotrochozoa</taxon>
        <taxon>Mesozoa</taxon>
        <taxon>Orthonectida</taxon>
        <taxon>Rhopaluridae</taxon>
        <taxon>Intoshia</taxon>
    </lineage>
</organism>
<keyword evidence="1" id="KW-0853">WD repeat</keyword>
<sequence length="1238" mass="141410">MGRKRKLSKTSDFDDILYQWVQNKRKRNFAISNNNLKEIALKLEEKYGVLDFSAFDRCINKCYGLLTKRIVGESGLVNIELVKNFKSIYERKVSEYGPSDIYNCDETGLFWREFINKTIVLNEDDKASGKYSKQRITILFCTNMIGEKLTPSSLGRLNLHIHENENRKILSTPDNDNFINAPVHPVDTVFSNIELLYFPPNFTSLVKPCDQGIIMSFKSCYKKLMSNKILLELNNKKNKDFSYQDLMKKITLYDVLCLIYYSWNNVSVDTIKNSFNKAMENALIKTPNQTIENESLEECLPFDPYVCENEEEYINELIEEQEIISIDYQDENNENEFKKELTPYDVVKMLDELQVWFVNNTIEGIEKVIDLKQLFSNLIGSVYSHGNVLFSKDKELYCPVGNKLSITNLNNGQEKCVETSLDENITTIATSPNGIVGIFVDERGRCVLFSLQSYRVISKYSFLRPVSNILFSPDSAYVAVSRDNDVLVYYTPLCKRTFCTFTLYKTIRKSTSNVTHLCWSDDSRFLLASYTDMTSRIFPLVDNDTVFPYYLMGFSDSVVASYFEDTTVYGISKQREVFVWKCNYSLQELATIIDVQKDTENAEKWNYKKVHKYSYADCRIKLNLKRCCVTASDYNSNRKILVSGFEDGTFFIHDMPDFIMIHSLSLSAGMSITNILSNNDGDWVAITTKSGGSSNGQIVVWEWQSETYVIRKQGHSGGAPTCVAYSPNGEYIATGGHDGKIKMWTVHTGQCFVTFHEHTSSITQLSFTSTSSAVISSSMDGSVRAFDMIRYRNFRTMTTPELTQLCCLAVDKCSNSVSSQLVAAGSFQTFKVYVWSLQTGHILQMISGHEGPVVSVSFTLNCIISGSWDNTFRVTDLYSNGTGKNESISVRCEVLTTVSSPNSAYLAISTLNARIYIYTTYNWEEFGIIYGKSDLGYSKNEDEKITAKKASSTRAFNTIVFSSDSNVIIAAGASKYVCMYSVPKQMLIKRFEITKNISLDGMMENLDRRTKYQWWKLKYTTNSMISSDLNGDGNFAKPSLPGTKYSEKSSRQWHPKISVYSVAFCPTGHSWTAATTEGIVIFSLDQYTNFDPIKLQTDVSIESTIQQYKKSNYELAIMMAIKLNETSLITKLIANTPIEKVDLMIRNIPDIYIDKLLDILGDLILEEFCIELIMKWIVTIFEICSLNLKKRIQTNSQHLIQYITKIQRNLVKHKLSIHNLCRDNWNLIDYILTQQKLN</sequence>
<dbReference type="PROSITE" id="PS50294">
    <property type="entry name" value="WD_REPEATS_REGION"/>
    <property type="match status" value="2"/>
</dbReference>
<feature type="repeat" description="WD" evidence="1">
    <location>
        <begin position="721"/>
        <end position="754"/>
    </location>
</feature>
<dbReference type="GO" id="GO:0003676">
    <property type="term" value="F:nucleic acid binding"/>
    <property type="evidence" value="ECO:0007669"/>
    <property type="project" value="InterPro"/>
</dbReference>
<dbReference type="Proteomes" id="UP000078046">
    <property type="component" value="Unassembled WGS sequence"/>
</dbReference>
<dbReference type="SUPFAM" id="SSF50978">
    <property type="entry name" value="WD40 repeat-like"/>
    <property type="match status" value="1"/>
</dbReference>
<dbReference type="EMBL" id="LWCA01001441">
    <property type="protein sequence ID" value="OAF65114.1"/>
    <property type="molecule type" value="Genomic_DNA"/>
</dbReference>
<dbReference type="InterPro" id="IPR027145">
    <property type="entry name" value="PWP2"/>
</dbReference>
<evidence type="ECO:0000259" key="2">
    <source>
        <dbReference type="Pfam" id="PF03184"/>
    </source>
</evidence>
<comment type="caution">
    <text evidence="3">The sequence shown here is derived from an EMBL/GenBank/DDBJ whole genome shotgun (WGS) entry which is preliminary data.</text>
</comment>
<dbReference type="Pfam" id="PF00400">
    <property type="entry name" value="WD40"/>
    <property type="match status" value="4"/>
</dbReference>
<dbReference type="GO" id="GO:0034388">
    <property type="term" value="C:Pwp2p-containing subcomplex of 90S preribosome"/>
    <property type="evidence" value="ECO:0007669"/>
    <property type="project" value="TreeGrafter"/>
</dbReference>
<dbReference type="InterPro" id="IPR011047">
    <property type="entry name" value="Quinoprotein_ADH-like_sf"/>
</dbReference>
<dbReference type="Gene3D" id="1.10.10.60">
    <property type="entry name" value="Homeodomain-like"/>
    <property type="match status" value="1"/>
</dbReference>
<protein>
    <submittedName>
        <fullName evidence="3">Periodic tryptophan protein 2</fullName>
    </submittedName>
</protein>
<reference evidence="3 4" key="1">
    <citation type="submission" date="2016-04" db="EMBL/GenBank/DDBJ databases">
        <title>The genome of Intoshia linei affirms orthonectids as highly simplified spiralians.</title>
        <authorList>
            <person name="Mikhailov K.V."/>
            <person name="Slusarev G.S."/>
            <person name="Nikitin M.A."/>
            <person name="Logacheva M.D."/>
            <person name="Penin A."/>
            <person name="Aleoshin V."/>
            <person name="Panchin Y.V."/>
        </authorList>
    </citation>
    <scope>NUCLEOTIDE SEQUENCE [LARGE SCALE GENOMIC DNA]</scope>
    <source>
        <strain evidence="3">Intl2013</strain>
        <tissue evidence="3">Whole animal</tissue>
    </source>
</reference>
<feature type="repeat" description="WD" evidence="1">
    <location>
        <begin position="755"/>
        <end position="796"/>
    </location>
</feature>
<dbReference type="GO" id="GO:0000028">
    <property type="term" value="P:ribosomal small subunit assembly"/>
    <property type="evidence" value="ECO:0007669"/>
    <property type="project" value="TreeGrafter"/>
</dbReference>
<dbReference type="OrthoDB" id="3142434at2759"/>
<dbReference type="PROSITE" id="PS50082">
    <property type="entry name" value="WD_REPEATS_2"/>
    <property type="match status" value="2"/>
</dbReference>
<dbReference type="InterPro" id="IPR001680">
    <property type="entry name" value="WD40_rpt"/>
</dbReference>
<proteinExistence type="predicted"/>
<keyword evidence="4" id="KW-1185">Reference proteome</keyword>
<dbReference type="InterPro" id="IPR015943">
    <property type="entry name" value="WD40/YVTN_repeat-like_dom_sf"/>
</dbReference>
<feature type="domain" description="DDE-1" evidence="2">
    <location>
        <begin position="188"/>
        <end position="275"/>
    </location>
</feature>
<dbReference type="PANTHER" id="PTHR19858:SF0">
    <property type="entry name" value="PERIODIC TRYPTOPHAN PROTEIN 2 HOMOLOG"/>
    <property type="match status" value="1"/>
</dbReference>
<evidence type="ECO:0000313" key="4">
    <source>
        <dbReference type="Proteomes" id="UP000078046"/>
    </source>
</evidence>
<dbReference type="SMART" id="SM00320">
    <property type="entry name" value="WD40"/>
    <property type="match status" value="8"/>
</dbReference>
<dbReference type="Gene3D" id="2.130.10.10">
    <property type="entry name" value="YVTN repeat-like/Quinoprotein amine dehydrogenase"/>
    <property type="match status" value="3"/>
</dbReference>
<dbReference type="AlphaFoldDB" id="A0A177AV75"/>
<dbReference type="InterPro" id="IPR036322">
    <property type="entry name" value="WD40_repeat_dom_sf"/>
</dbReference>
<dbReference type="SUPFAM" id="SSF50998">
    <property type="entry name" value="Quinoprotein alcohol dehydrogenase-like"/>
    <property type="match status" value="1"/>
</dbReference>
<dbReference type="InterPro" id="IPR004875">
    <property type="entry name" value="DDE_SF_endonuclease_dom"/>
</dbReference>
<gene>
    <name evidence="3" type="ORF">A3Q56_07173</name>
</gene>
<dbReference type="GO" id="GO:0032040">
    <property type="term" value="C:small-subunit processome"/>
    <property type="evidence" value="ECO:0007669"/>
    <property type="project" value="TreeGrafter"/>
</dbReference>
<dbReference type="GO" id="GO:0000462">
    <property type="term" value="P:maturation of SSU-rRNA from tricistronic rRNA transcript (SSU-rRNA, 5.8S rRNA, LSU-rRNA)"/>
    <property type="evidence" value="ECO:0007669"/>
    <property type="project" value="TreeGrafter"/>
</dbReference>